<sequence>MLFIETDSPPPFYQEQLTPTKRQQLDKWFIGHRSQRYYLKRFEQFDQQGYLSPKWHWAAFFITFPWLLYRKRYMDAIVYSVAGWSFIQLNVAIVLVAFEFVAMSYIPDAYQMATRIGIAAIIWLFWSFMVARWTDAYYYRMARREIADAINDYPRDEAAQQAHLRREGGVSLFGLALGFGFFAFALMVIKVQFLPIIAKPKANEVLFDTYDVAKTTQNRVALMYQKTGRCPVNLPLNTETQQIRIEIDNKAAGVAETDCAVIATIRNVKFPIRYLNDQTLVFYHLPEGDSWDCMSSLNKKLAPESCNEDTP</sequence>
<dbReference type="Proteomes" id="UP001620234">
    <property type="component" value="Unassembled WGS sequence"/>
</dbReference>
<proteinExistence type="predicted"/>
<dbReference type="EMBL" id="JBJDPD010000018">
    <property type="protein sequence ID" value="MFK4001591.1"/>
    <property type="molecule type" value="Genomic_DNA"/>
</dbReference>
<feature type="transmembrane region" description="Helical" evidence="1">
    <location>
        <begin position="81"/>
        <end position="106"/>
    </location>
</feature>
<accession>A0ABW8L9K0</accession>
<dbReference type="InterPro" id="IPR001082">
    <property type="entry name" value="Pilin"/>
</dbReference>
<keyword evidence="1" id="KW-0472">Membrane</keyword>
<gene>
    <name evidence="2" type="ORF">ACI2I3_09620</name>
</gene>
<feature type="transmembrane region" description="Helical" evidence="1">
    <location>
        <begin position="112"/>
        <end position="134"/>
    </location>
</feature>
<keyword evidence="3" id="KW-1185">Reference proteome</keyword>
<evidence type="ECO:0000256" key="1">
    <source>
        <dbReference type="SAM" id="Phobius"/>
    </source>
</evidence>
<dbReference type="Gene3D" id="3.30.700.10">
    <property type="entry name" value="Glycoprotein, Type 4 Pilin"/>
    <property type="match status" value="1"/>
</dbReference>
<evidence type="ECO:0000313" key="2">
    <source>
        <dbReference type="EMBL" id="MFK4001591.1"/>
    </source>
</evidence>
<name>A0ABW8L9K0_9GAMM</name>
<feature type="transmembrane region" description="Helical" evidence="1">
    <location>
        <begin position="54"/>
        <end position="69"/>
    </location>
</feature>
<organism evidence="2 3">
    <name type="scientific">Psychrobacter namhaensis</name>
    <dbReference type="NCBI Taxonomy" id="292734"/>
    <lineage>
        <taxon>Bacteria</taxon>
        <taxon>Pseudomonadati</taxon>
        <taxon>Pseudomonadota</taxon>
        <taxon>Gammaproteobacteria</taxon>
        <taxon>Moraxellales</taxon>
        <taxon>Moraxellaceae</taxon>
        <taxon>Psychrobacter</taxon>
    </lineage>
</organism>
<reference evidence="2 3" key="1">
    <citation type="submission" date="2024-11" db="EMBL/GenBank/DDBJ databases">
        <title>The Natural Products Discovery Center: Release of the First 8490 Sequenced Strains for Exploring Actinobacteria Biosynthetic Diversity.</title>
        <authorList>
            <person name="Kalkreuter E."/>
            <person name="Kautsar S.A."/>
            <person name="Yang D."/>
            <person name="Bader C.D."/>
            <person name="Teijaro C.N."/>
            <person name="Fluegel L."/>
            <person name="Davis C.M."/>
            <person name="Simpson J.R."/>
            <person name="Lauterbach L."/>
            <person name="Steele A.D."/>
            <person name="Gui C."/>
            <person name="Meng S."/>
            <person name="Li G."/>
            <person name="Viehrig K."/>
            <person name="Ye F."/>
            <person name="Su P."/>
            <person name="Kiefer A.F."/>
            <person name="Nichols A."/>
            <person name="Cepeda A.J."/>
            <person name="Yan W."/>
            <person name="Fan B."/>
            <person name="Jiang Y."/>
            <person name="Adhikari A."/>
            <person name="Zheng C.-J."/>
            <person name="Schuster L."/>
            <person name="Cowan T.M."/>
            <person name="Smanski M.J."/>
            <person name="Chevrette M.G."/>
            <person name="De Carvalho L.P.S."/>
            <person name="Shen B."/>
        </authorList>
    </citation>
    <scope>NUCLEOTIDE SEQUENCE [LARGE SCALE GENOMIC DNA]</scope>
    <source>
        <strain evidence="2 3">NPDC077433</strain>
    </source>
</reference>
<dbReference type="RefSeq" id="WP_230710887.1">
    <property type="nucleotide sequence ID" value="NZ_JBJDPD010000018.1"/>
</dbReference>
<feature type="transmembrane region" description="Helical" evidence="1">
    <location>
        <begin position="170"/>
        <end position="189"/>
    </location>
</feature>
<comment type="caution">
    <text evidence="2">The sequence shown here is derived from an EMBL/GenBank/DDBJ whole genome shotgun (WGS) entry which is preliminary data.</text>
</comment>
<keyword evidence="1" id="KW-1133">Transmembrane helix</keyword>
<dbReference type="Pfam" id="PF00114">
    <property type="entry name" value="Pilin"/>
    <property type="match status" value="1"/>
</dbReference>
<evidence type="ECO:0000313" key="3">
    <source>
        <dbReference type="Proteomes" id="UP001620234"/>
    </source>
</evidence>
<keyword evidence="1" id="KW-0812">Transmembrane</keyword>
<protein>
    <submittedName>
        <fullName evidence="2">DUF2628 domain-containing protein</fullName>
    </submittedName>
</protein>